<dbReference type="CDD" id="cd06558">
    <property type="entry name" value="crotonase-like"/>
    <property type="match status" value="1"/>
</dbReference>
<dbReference type="GO" id="GO:0003824">
    <property type="term" value="F:catalytic activity"/>
    <property type="evidence" value="ECO:0007669"/>
    <property type="project" value="UniProtKB-ARBA"/>
</dbReference>
<dbReference type="InterPro" id="IPR029045">
    <property type="entry name" value="ClpP/crotonase-like_dom_sf"/>
</dbReference>
<name>A0A432V3G4_9HYPH</name>
<reference evidence="1 2" key="1">
    <citation type="submission" date="2018-11" db="EMBL/GenBank/DDBJ databases">
        <title>Pseudaminobacter arsenicus sp. nov., an arsenic-resistant bacterium isolated from arsenic-rich aquifers.</title>
        <authorList>
            <person name="Mu Y."/>
        </authorList>
    </citation>
    <scope>NUCLEOTIDE SEQUENCE [LARGE SCALE GENOMIC DNA]</scope>
    <source>
        <strain evidence="1 2">CB3</strain>
    </source>
</reference>
<dbReference type="PANTHER" id="PTHR11941:SF54">
    <property type="entry name" value="ENOYL-COA HYDRATASE, MITOCHONDRIAL"/>
    <property type="match status" value="1"/>
</dbReference>
<dbReference type="InterPro" id="IPR001753">
    <property type="entry name" value="Enoyl-CoA_hydra/iso"/>
</dbReference>
<comment type="caution">
    <text evidence="1">The sequence shown here is derived from an EMBL/GenBank/DDBJ whole genome shotgun (WGS) entry which is preliminary data.</text>
</comment>
<keyword evidence="2" id="KW-1185">Reference proteome</keyword>
<accession>A0A432V3G4</accession>
<dbReference type="SUPFAM" id="SSF52096">
    <property type="entry name" value="ClpP/crotonase"/>
    <property type="match status" value="1"/>
</dbReference>
<evidence type="ECO:0000313" key="1">
    <source>
        <dbReference type="EMBL" id="RUM96648.1"/>
    </source>
</evidence>
<dbReference type="Pfam" id="PF00378">
    <property type="entry name" value="ECH_1"/>
    <property type="match status" value="1"/>
</dbReference>
<sequence length="255" mass="27064">MSDMLCAIEAGIATVTLNRPTLRNSVTFAMWREVGDIFSKLGRDRSVRAVILTGAGSDFSAGADIGEFASTRDDRAQSIAYEEAVDHGCNEIANIAKPVIAVTSGYCLGGGAHLAMSCDFRFAHDAAIFGIPAARLSIVYGVQATRKLAALVGLTEAKRILYSAERFDAARAMKTGFVDHVSPDPMAAARAFAEQLTRNAPLTIAGAKYILNETAFGTFDATQAAGLIDAASDSNDYREGRAAFAEKRAPHFTGE</sequence>
<dbReference type="AlphaFoldDB" id="A0A432V3G4"/>
<gene>
    <name evidence="1" type="ORF">EET67_16820</name>
</gene>
<dbReference type="Gene3D" id="3.90.226.10">
    <property type="entry name" value="2-enoyl-CoA Hydratase, Chain A, domain 1"/>
    <property type="match status" value="1"/>
</dbReference>
<dbReference type="OrthoDB" id="9810797at2"/>
<proteinExistence type="predicted"/>
<dbReference type="PANTHER" id="PTHR11941">
    <property type="entry name" value="ENOYL-COA HYDRATASE-RELATED"/>
    <property type="match status" value="1"/>
</dbReference>
<evidence type="ECO:0000313" key="2">
    <source>
        <dbReference type="Proteomes" id="UP000281647"/>
    </source>
</evidence>
<protein>
    <submittedName>
        <fullName evidence="1">3-hydroxybutyryl-CoA dehydratase</fullName>
    </submittedName>
</protein>
<organism evidence="1 2">
    <name type="scientific">Borborobacter arsenicus</name>
    <dbReference type="NCBI Taxonomy" id="1851146"/>
    <lineage>
        <taxon>Bacteria</taxon>
        <taxon>Pseudomonadati</taxon>
        <taxon>Pseudomonadota</taxon>
        <taxon>Alphaproteobacteria</taxon>
        <taxon>Hyphomicrobiales</taxon>
        <taxon>Phyllobacteriaceae</taxon>
        <taxon>Borborobacter</taxon>
    </lineage>
</organism>
<dbReference type="EMBL" id="RKST01000017">
    <property type="protein sequence ID" value="RUM96648.1"/>
    <property type="molecule type" value="Genomic_DNA"/>
</dbReference>
<dbReference type="GO" id="GO:0006635">
    <property type="term" value="P:fatty acid beta-oxidation"/>
    <property type="evidence" value="ECO:0007669"/>
    <property type="project" value="TreeGrafter"/>
</dbReference>
<dbReference type="Proteomes" id="UP000281647">
    <property type="component" value="Unassembled WGS sequence"/>
</dbReference>